<feature type="region of interest" description="Disordered" evidence="1">
    <location>
        <begin position="696"/>
        <end position="716"/>
    </location>
</feature>
<dbReference type="AlphaFoldDB" id="A0AAE0LT90"/>
<dbReference type="GeneID" id="87840320"/>
<reference evidence="3" key="2">
    <citation type="submission" date="2023-06" db="EMBL/GenBank/DDBJ databases">
        <authorList>
            <consortium name="Lawrence Berkeley National Laboratory"/>
            <person name="Haridas S."/>
            <person name="Hensen N."/>
            <person name="Bonometti L."/>
            <person name="Westerberg I."/>
            <person name="Brannstrom I.O."/>
            <person name="Guillou S."/>
            <person name="Cros-Aarteil S."/>
            <person name="Calhoun S."/>
            <person name="Kuo A."/>
            <person name="Mondo S."/>
            <person name="Pangilinan J."/>
            <person name="Riley R."/>
            <person name="Labutti K."/>
            <person name="Andreopoulos B."/>
            <person name="Lipzen A."/>
            <person name="Chen C."/>
            <person name="Yanf M."/>
            <person name="Daum C."/>
            <person name="Ng V."/>
            <person name="Clum A."/>
            <person name="Steindorff A."/>
            <person name="Ohm R."/>
            <person name="Martin F."/>
            <person name="Silar P."/>
            <person name="Natvig D."/>
            <person name="Lalanne C."/>
            <person name="Gautier V."/>
            <person name="Ament-Velasquez S.L."/>
            <person name="Kruys A."/>
            <person name="Hutchinson M.I."/>
            <person name="Powell A.J."/>
            <person name="Barry K."/>
            <person name="Miller A.N."/>
            <person name="Grigoriev I.V."/>
            <person name="Debuchy R."/>
            <person name="Gladieux P."/>
            <person name="Thoren M.H."/>
            <person name="Johannesson H."/>
        </authorList>
    </citation>
    <scope>NUCLEOTIDE SEQUENCE</scope>
    <source>
        <strain evidence="3">CBS 168.71</strain>
    </source>
</reference>
<feature type="transmembrane region" description="Helical" evidence="2">
    <location>
        <begin position="595"/>
        <end position="616"/>
    </location>
</feature>
<dbReference type="EMBL" id="JAUEPN010000003">
    <property type="protein sequence ID" value="KAK3296687.1"/>
    <property type="molecule type" value="Genomic_DNA"/>
</dbReference>
<protein>
    <submittedName>
        <fullName evidence="3">Uncharacterized protein</fullName>
    </submittedName>
</protein>
<keyword evidence="2" id="KW-0472">Membrane</keyword>
<name>A0AAE0LT90_9PEZI</name>
<feature type="region of interest" description="Disordered" evidence="1">
    <location>
        <begin position="41"/>
        <end position="77"/>
    </location>
</feature>
<comment type="caution">
    <text evidence="3">The sequence shown here is derived from an EMBL/GenBank/DDBJ whole genome shotgun (WGS) entry which is preliminary data.</text>
</comment>
<dbReference type="GO" id="GO:0046873">
    <property type="term" value="F:metal ion transmembrane transporter activity"/>
    <property type="evidence" value="ECO:0007669"/>
    <property type="project" value="InterPro"/>
</dbReference>
<evidence type="ECO:0000313" key="4">
    <source>
        <dbReference type="Proteomes" id="UP001278766"/>
    </source>
</evidence>
<accession>A0AAE0LT90</accession>
<feature type="region of interest" description="Disordered" evidence="1">
    <location>
        <begin position="1"/>
        <end position="21"/>
    </location>
</feature>
<gene>
    <name evidence="3" type="ORF">B0H64DRAFT_390089</name>
</gene>
<keyword evidence="2" id="KW-0812">Transmembrane</keyword>
<evidence type="ECO:0000256" key="2">
    <source>
        <dbReference type="SAM" id="Phobius"/>
    </source>
</evidence>
<evidence type="ECO:0000256" key="1">
    <source>
        <dbReference type="SAM" id="MobiDB-lite"/>
    </source>
</evidence>
<organism evidence="3 4">
    <name type="scientific">Chaetomium fimeti</name>
    <dbReference type="NCBI Taxonomy" id="1854472"/>
    <lineage>
        <taxon>Eukaryota</taxon>
        <taxon>Fungi</taxon>
        <taxon>Dikarya</taxon>
        <taxon>Ascomycota</taxon>
        <taxon>Pezizomycotina</taxon>
        <taxon>Sordariomycetes</taxon>
        <taxon>Sordariomycetidae</taxon>
        <taxon>Sordariales</taxon>
        <taxon>Chaetomiaceae</taxon>
        <taxon>Chaetomium</taxon>
    </lineage>
</organism>
<dbReference type="GO" id="GO:0016020">
    <property type="term" value="C:membrane"/>
    <property type="evidence" value="ECO:0007669"/>
    <property type="project" value="InterPro"/>
</dbReference>
<feature type="transmembrane region" description="Helical" evidence="2">
    <location>
        <begin position="636"/>
        <end position="655"/>
    </location>
</feature>
<keyword evidence="2" id="KW-1133">Transmembrane helix</keyword>
<proteinExistence type="predicted"/>
<sequence>MSSTTLPQSEQGSELPTKQPLDIADLFRELQETNRLLREIVSQKAADQDPFTDESLSPRTTDEGTKGSPPGSPLEPAVVNTSTIQLVEDLARRVFDSDHLEHLDWFRDLTLSRISIVKESSHGSPDIQSPYQVRLLANLTDSLGRRAKLDGQPLELCWDWRTGSRMPRVPLTDGEVENLRRQWLVRFDLDRSTERVSRQSGWILGREPRRNGILCACPLVYGPGHALTSANSILDECHKAKALVSKMAYPELVSPGALWHFTTPIWANGTLPLSRLALIAAVCLVNPEEEHETVHQFLHEFCAPWKPLRLRGMGREFGGWTGSSEISYQHTIRCFSNVTVTDQSDFTPYVRCHRESGEFPALPGAPTTSFTERRMSVLCRWSEFNDELSFTIVLLGDFQSVKQEAQGSNDLFTDWKDRHFTAQGKNAGYHMLQSAVHRTLISWEKEWSQCLDVLGDTVNTNLHDILSDETSNRLMFDTSYARSRVYFKTLEMLRIFGDTIRETGRDLQEMDPERLLQGSFLRAGWDARYFLRDDPATDKALWKNWRILSEFQKGAEERLMRRITEKTEEIKSLRDGLFNATSLREAARSTTMNRYVIVFTVVTVLYLPPSLTSSLFGTPLFDGEDQAETVGRFRTSTIIVCVITYVIAFLLLWLADKWETAGSLYHEAREFAASTWSRLKGDGEDEDTNHAHALRNTISNKPPLTPAPTTDRIMSV</sequence>
<keyword evidence="4" id="KW-1185">Reference proteome</keyword>
<reference evidence="3" key="1">
    <citation type="journal article" date="2023" name="Mol. Phylogenet. Evol.">
        <title>Genome-scale phylogeny and comparative genomics of the fungal order Sordariales.</title>
        <authorList>
            <person name="Hensen N."/>
            <person name="Bonometti L."/>
            <person name="Westerberg I."/>
            <person name="Brannstrom I.O."/>
            <person name="Guillou S."/>
            <person name="Cros-Aarteil S."/>
            <person name="Calhoun S."/>
            <person name="Haridas S."/>
            <person name="Kuo A."/>
            <person name="Mondo S."/>
            <person name="Pangilinan J."/>
            <person name="Riley R."/>
            <person name="LaButti K."/>
            <person name="Andreopoulos B."/>
            <person name="Lipzen A."/>
            <person name="Chen C."/>
            <person name="Yan M."/>
            <person name="Daum C."/>
            <person name="Ng V."/>
            <person name="Clum A."/>
            <person name="Steindorff A."/>
            <person name="Ohm R.A."/>
            <person name="Martin F."/>
            <person name="Silar P."/>
            <person name="Natvig D.O."/>
            <person name="Lalanne C."/>
            <person name="Gautier V."/>
            <person name="Ament-Velasquez S.L."/>
            <person name="Kruys A."/>
            <person name="Hutchinson M.I."/>
            <person name="Powell A.J."/>
            <person name="Barry K."/>
            <person name="Miller A.N."/>
            <person name="Grigoriev I.V."/>
            <person name="Debuchy R."/>
            <person name="Gladieux P."/>
            <person name="Hiltunen Thoren M."/>
            <person name="Johannesson H."/>
        </authorList>
    </citation>
    <scope>NUCLEOTIDE SEQUENCE</scope>
    <source>
        <strain evidence="3">CBS 168.71</strain>
    </source>
</reference>
<evidence type="ECO:0000313" key="3">
    <source>
        <dbReference type="EMBL" id="KAK3296687.1"/>
    </source>
</evidence>
<dbReference type="RefSeq" id="XP_062660201.1">
    <property type="nucleotide sequence ID" value="XM_062803372.1"/>
</dbReference>
<dbReference type="Proteomes" id="UP001278766">
    <property type="component" value="Unassembled WGS sequence"/>
</dbReference>
<dbReference type="Gene3D" id="1.20.58.340">
    <property type="entry name" value="Magnesium transport protein CorA, transmembrane region"/>
    <property type="match status" value="1"/>
</dbReference>
<feature type="compositionally biased region" description="Polar residues" evidence="1">
    <location>
        <begin position="1"/>
        <end position="16"/>
    </location>
</feature>